<reference evidence="2 3" key="1">
    <citation type="submission" date="2018-11" db="EMBL/GenBank/DDBJ databases">
        <title>Flavobacterium sp. nov., YIM 102701-2 draft genome.</title>
        <authorList>
            <person name="Li G."/>
            <person name="Jiang Y."/>
        </authorList>
    </citation>
    <scope>NUCLEOTIDE SEQUENCE [LARGE SCALE GENOMIC DNA]</scope>
    <source>
        <strain evidence="2 3">YIM 102701-2</strain>
    </source>
</reference>
<sequence length="66" mass="7127">MKKSIALLALSTIFMVSCKDKVVDTVETDGTDSPQIENVTQQDTTSTELTPTEAEGYETATGDELK</sequence>
<comment type="caution">
    <text evidence="2">The sequence shown here is derived from an EMBL/GenBank/DDBJ whole genome shotgun (WGS) entry which is preliminary data.</text>
</comment>
<proteinExistence type="predicted"/>
<feature type="region of interest" description="Disordered" evidence="1">
    <location>
        <begin position="27"/>
        <end position="66"/>
    </location>
</feature>
<evidence type="ECO:0000313" key="2">
    <source>
        <dbReference type="EMBL" id="RRJ91634.1"/>
    </source>
</evidence>
<feature type="compositionally biased region" description="Polar residues" evidence="1">
    <location>
        <begin position="31"/>
        <end position="50"/>
    </location>
</feature>
<evidence type="ECO:0000256" key="1">
    <source>
        <dbReference type="SAM" id="MobiDB-lite"/>
    </source>
</evidence>
<accession>A0A3P3WA90</accession>
<gene>
    <name evidence="2" type="ORF">EG240_05390</name>
</gene>
<dbReference type="EMBL" id="RQVQ01000009">
    <property type="protein sequence ID" value="RRJ91634.1"/>
    <property type="molecule type" value="Genomic_DNA"/>
</dbReference>
<dbReference type="AlphaFoldDB" id="A0A3P3WA90"/>
<protein>
    <submittedName>
        <fullName evidence="2">Uncharacterized protein</fullName>
    </submittedName>
</protein>
<keyword evidence="3" id="KW-1185">Reference proteome</keyword>
<name>A0A3P3WA90_9FLAO</name>
<evidence type="ECO:0000313" key="3">
    <source>
        <dbReference type="Proteomes" id="UP000275719"/>
    </source>
</evidence>
<dbReference type="PROSITE" id="PS51257">
    <property type="entry name" value="PROKAR_LIPOPROTEIN"/>
    <property type="match status" value="1"/>
</dbReference>
<dbReference type="Proteomes" id="UP000275719">
    <property type="component" value="Unassembled WGS sequence"/>
</dbReference>
<organism evidence="2 3">
    <name type="scientific">Paenimyroides tangerinum</name>
    <dbReference type="NCBI Taxonomy" id="2488728"/>
    <lineage>
        <taxon>Bacteria</taxon>
        <taxon>Pseudomonadati</taxon>
        <taxon>Bacteroidota</taxon>
        <taxon>Flavobacteriia</taxon>
        <taxon>Flavobacteriales</taxon>
        <taxon>Flavobacteriaceae</taxon>
        <taxon>Paenimyroides</taxon>
    </lineage>
</organism>
<dbReference type="OrthoDB" id="1178902at2"/>
<dbReference type="RefSeq" id="WP_125018227.1">
    <property type="nucleotide sequence ID" value="NZ_RQVQ01000009.1"/>
</dbReference>